<evidence type="ECO:0000256" key="1">
    <source>
        <dbReference type="SAM" id="MobiDB-lite"/>
    </source>
</evidence>
<feature type="region of interest" description="Disordered" evidence="1">
    <location>
        <begin position="302"/>
        <end position="349"/>
    </location>
</feature>
<feature type="compositionally biased region" description="Acidic residues" evidence="1">
    <location>
        <begin position="126"/>
        <end position="141"/>
    </location>
</feature>
<sequence length="709" mass="77874">MQDGAKADPPRSSDDEDDEETPEYGLRRRNKDGKSVTSKKRELDPVLTFGKGWSIPTLPEKGDMRGLSKSQVKKDLKLIARTVEPDILEDMSVRCDGEESWATFVAQSSTRGSTSAEMNARSGIFPDDDLDVDEGDNEDGSEAGNAASANGASSTSKTSRATSGKGAQKGSGATKKGSTKRRSRPLADVRRAFTQTKRMGSTNFYYPFKKMKEWQELHDYLDFVNEQTYLSSRNAFVQKMAMLVKKREQQQDVLDTLHKVYAERLSSVLALDAGIRQTGPLLDAVLQHAMYYKERAELAQRELNASSSGTPKTSPRSRSRQRSKSNAMDLDEETNDGHAGGPDANSDAGNLTTVQKIEDLRCVHTPFGPGILHALRPDGFLIVKLDWGATVFMQATSLTRSSLDHLEQRDTCLRDSLEALLTEQSEPVPVNHRPVMYTRPAYGPPRGVPLHLSPLSNDPSFALPAATPMDPVALTRLYRSRNLLATPAIRDFAQEQEFEAADLDLRQRTRDEDLETIPISWGSVDTTPWAPSGAGIPRVTMDAWEADRVEMTRLRTEAIHLQRTLKQTLANLRTREKTVDEEHKVQARLKAQLDETRIQLAHALALANGNGNAKELLAASLEKTSAQGASSGSSQSKADVLPPRKRPRRQRSGSKADLADEMEAHNGESPVPSSNTSDANGSSVGGATVDGEVNVPARSTTRRRAQRVS</sequence>
<dbReference type="Proteomes" id="UP000241890">
    <property type="component" value="Unassembled WGS sequence"/>
</dbReference>
<feature type="region of interest" description="Disordered" evidence="1">
    <location>
        <begin position="625"/>
        <end position="709"/>
    </location>
</feature>
<keyword evidence="3" id="KW-1185">Reference proteome</keyword>
<feature type="region of interest" description="Disordered" evidence="1">
    <location>
        <begin position="1"/>
        <end position="68"/>
    </location>
</feature>
<reference evidence="2 3" key="1">
    <citation type="submission" date="2017-12" db="EMBL/GenBank/DDBJ databases">
        <title>Sequencing, de novo assembly and annotation of complete genome of a new Thraustochytrid species, strain FCC1311.</title>
        <authorList>
            <person name="Sedici K."/>
            <person name="Godart F."/>
            <person name="Aiese Cigliano R."/>
            <person name="Sanseverino W."/>
            <person name="Barakat M."/>
            <person name="Ortet P."/>
            <person name="Marechal E."/>
            <person name="Cagnac O."/>
            <person name="Amato A."/>
        </authorList>
    </citation>
    <scope>NUCLEOTIDE SEQUENCE [LARGE SCALE GENOMIC DNA]</scope>
</reference>
<feature type="compositionally biased region" description="Basic and acidic residues" evidence="1">
    <location>
        <begin position="1"/>
        <end position="13"/>
    </location>
</feature>
<evidence type="ECO:0000313" key="3">
    <source>
        <dbReference type="Proteomes" id="UP000241890"/>
    </source>
</evidence>
<feature type="compositionally biased region" description="Low complexity" evidence="1">
    <location>
        <begin position="143"/>
        <end position="176"/>
    </location>
</feature>
<feature type="compositionally biased region" description="Polar residues" evidence="1">
    <location>
        <begin position="106"/>
        <end position="117"/>
    </location>
</feature>
<name>A0A2R5G6H9_9STRA</name>
<dbReference type="AlphaFoldDB" id="A0A2R5G6H9"/>
<protein>
    <submittedName>
        <fullName evidence="2">Uncharacterized protein</fullName>
    </submittedName>
</protein>
<accession>A0A2R5G6H9</accession>
<organism evidence="2 3">
    <name type="scientific">Hondaea fermentalgiana</name>
    <dbReference type="NCBI Taxonomy" id="2315210"/>
    <lineage>
        <taxon>Eukaryota</taxon>
        <taxon>Sar</taxon>
        <taxon>Stramenopiles</taxon>
        <taxon>Bigyra</taxon>
        <taxon>Labyrinthulomycetes</taxon>
        <taxon>Thraustochytrida</taxon>
        <taxon>Thraustochytriidae</taxon>
        <taxon>Hondaea</taxon>
    </lineage>
</organism>
<evidence type="ECO:0000313" key="2">
    <source>
        <dbReference type="EMBL" id="GBG25398.1"/>
    </source>
</evidence>
<dbReference type="InParanoid" id="A0A2R5G6H9"/>
<feature type="region of interest" description="Disordered" evidence="1">
    <location>
        <begin position="106"/>
        <end position="188"/>
    </location>
</feature>
<feature type="compositionally biased region" description="Low complexity" evidence="1">
    <location>
        <begin position="625"/>
        <end position="636"/>
    </location>
</feature>
<proteinExistence type="predicted"/>
<feature type="compositionally biased region" description="Basic residues" evidence="1">
    <location>
        <begin position="643"/>
        <end position="652"/>
    </location>
</feature>
<gene>
    <name evidence="2" type="ORF">FCC1311_016162</name>
</gene>
<dbReference type="EMBL" id="BEYU01000012">
    <property type="protein sequence ID" value="GBG25398.1"/>
    <property type="molecule type" value="Genomic_DNA"/>
</dbReference>
<feature type="compositionally biased region" description="Polar residues" evidence="1">
    <location>
        <begin position="671"/>
        <end position="682"/>
    </location>
</feature>
<comment type="caution">
    <text evidence="2">The sequence shown here is derived from an EMBL/GenBank/DDBJ whole genome shotgun (WGS) entry which is preliminary data.</text>
</comment>
<feature type="compositionally biased region" description="Basic residues" evidence="1">
    <location>
        <begin position="700"/>
        <end position="709"/>
    </location>
</feature>